<reference evidence="2" key="1">
    <citation type="submission" date="2018-01" db="EMBL/GenBank/DDBJ databases">
        <title>Complete genome of Tamlana sp. UJ94.</title>
        <authorList>
            <person name="Jung J."/>
            <person name="Chung D."/>
            <person name="Bae S.S."/>
            <person name="Baek K."/>
        </authorList>
    </citation>
    <scope>NUCLEOTIDE SEQUENCE [LARGE SCALE GENOMIC DNA]</scope>
    <source>
        <strain evidence="2">UJ94</strain>
    </source>
</reference>
<accession>A0A2I7SF46</accession>
<dbReference type="EMBL" id="CP025938">
    <property type="protein sequence ID" value="AUS04518.1"/>
    <property type="molecule type" value="Genomic_DNA"/>
</dbReference>
<dbReference type="Proteomes" id="UP000236592">
    <property type="component" value="Chromosome"/>
</dbReference>
<dbReference type="RefSeq" id="WP_102994626.1">
    <property type="nucleotide sequence ID" value="NZ_CP025938.1"/>
</dbReference>
<protein>
    <submittedName>
        <fullName evidence="1">Uncharacterized protein</fullName>
    </submittedName>
</protein>
<proteinExistence type="predicted"/>
<organism evidence="1 2">
    <name type="scientific">Pseudotamlana carrageenivorans</name>
    <dbReference type="NCBI Taxonomy" id="2069432"/>
    <lineage>
        <taxon>Bacteria</taxon>
        <taxon>Pseudomonadati</taxon>
        <taxon>Bacteroidota</taxon>
        <taxon>Flavobacteriia</taxon>
        <taxon>Flavobacteriales</taxon>
        <taxon>Flavobacteriaceae</taxon>
        <taxon>Pseudotamlana</taxon>
    </lineage>
</organism>
<dbReference type="OrthoDB" id="9927928at2"/>
<dbReference type="AlphaFoldDB" id="A0A2I7SF46"/>
<keyword evidence="2" id="KW-1185">Reference proteome</keyword>
<evidence type="ECO:0000313" key="1">
    <source>
        <dbReference type="EMBL" id="AUS04518.1"/>
    </source>
</evidence>
<name>A0A2I7SF46_9FLAO</name>
<dbReference type="KEGG" id="taj:C1A40_03080"/>
<sequence length="68" mass="7955">MKNLLNKLQATRTQIVNKVEKRDESALKRSDKWHESQRAKAYESKTAELANTVEHLDEAINNLQEYLN</sequence>
<evidence type="ECO:0000313" key="2">
    <source>
        <dbReference type="Proteomes" id="UP000236592"/>
    </source>
</evidence>
<gene>
    <name evidence="1" type="ORF">C1A40_03080</name>
</gene>